<dbReference type="EMBL" id="JAKOGI010000208">
    <property type="protein sequence ID" value="KAJ8439734.1"/>
    <property type="molecule type" value="Genomic_DNA"/>
</dbReference>
<accession>A0A9Q1KB63</accession>
<dbReference type="InterPro" id="IPR033326">
    <property type="entry name" value="BAH1"/>
</dbReference>
<evidence type="ECO:0000256" key="9">
    <source>
        <dbReference type="PROSITE-ProRule" id="PRU00175"/>
    </source>
</evidence>
<gene>
    <name evidence="12" type="ORF">Cgig2_009558</name>
</gene>
<dbReference type="PANTHER" id="PTHR46764">
    <property type="entry name" value="E3 UBIQUITIN-PROTEIN LIGASE BAH1"/>
    <property type="match status" value="1"/>
</dbReference>
<name>A0A9Q1KB63_9CARY</name>
<evidence type="ECO:0000256" key="3">
    <source>
        <dbReference type="ARBA" id="ARBA00012483"/>
    </source>
</evidence>
<feature type="domain" description="RING-type" evidence="10">
    <location>
        <begin position="225"/>
        <end position="304"/>
    </location>
</feature>
<dbReference type="InterPro" id="IPR013083">
    <property type="entry name" value="Znf_RING/FYVE/PHD"/>
</dbReference>
<sequence length="359" mass="41239">MLEFRLEEKMKFCKEYQNHMNEQPNKVPKIGYKRLKHSLKQCRTHIQSQPENKPECTKCDEKFFGSLLDEMSAVAECFNKQAKKLLHPPLLKGIWKYYCVGCNGNGFEKGDAPLVKKGENLLIYAMFNAIAFRKILKKYDKVHNCEKGQAFRRGEQVKHKEILHSPWFCELMAFHMNLRDRKLKSGSGEANAFFEGLVLAFSAEEKPSMTCELFRSTRVDVDLTCSICLVSQNAMAISSFIKQPFLGWSALTTMNSKKQDTVFDAVALKCGHILCYMCACSAASVTIVDGLKMAEPHKKCPLCRQNGVYGGAIHLEELNILLSRRCPDYWRKRLETERVERLRLVKEHWQSQCRAFVGV</sequence>
<dbReference type="Gene3D" id="3.30.40.10">
    <property type="entry name" value="Zinc/RING finger domain, C3HC4 (zinc finger)"/>
    <property type="match status" value="1"/>
</dbReference>
<organism evidence="12 13">
    <name type="scientific">Carnegiea gigantea</name>
    <dbReference type="NCBI Taxonomy" id="171969"/>
    <lineage>
        <taxon>Eukaryota</taxon>
        <taxon>Viridiplantae</taxon>
        <taxon>Streptophyta</taxon>
        <taxon>Embryophyta</taxon>
        <taxon>Tracheophyta</taxon>
        <taxon>Spermatophyta</taxon>
        <taxon>Magnoliopsida</taxon>
        <taxon>eudicotyledons</taxon>
        <taxon>Gunneridae</taxon>
        <taxon>Pentapetalae</taxon>
        <taxon>Caryophyllales</taxon>
        <taxon>Cactineae</taxon>
        <taxon>Cactaceae</taxon>
        <taxon>Cactoideae</taxon>
        <taxon>Echinocereeae</taxon>
        <taxon>Carnegiea</taxon>
    </lineage>
</organism>
<dbReference type="EC" id="2.3.2.27" evidence="3"/>
<keyword evidence="6 9" id="KW-0863">Zinc-finger</keyword>
<keyword evidence="13" id="KW-1185">Reference proteome</keyword>
<dbReference type="PANTHER" id="PTHR46764:SF1">
    <property type="entry name" value="E3 UBIQUITIN-PROTEIN LIGASE NLA"/>
    <property type="match status" value="1"/>
</dbReference>
<evidence type="ECO:0000256" key="6">
    <source>
        <dbReference type="ARBA" id="ARBA00022771"/>
    </source>
</evidence>
<dbReference type="InterPro" id="IPR017907">
    <property type="entry name" value="Znf_RING_CS"/>
</dbReference>
<evidence type="ECO:0000259" key="11">
    <source>
        <dbReference type="PROSITE" id="PS51382"/>
    </source>
</evidence>
<dbReference type="InterPro" id="IPR004331">
    <property type="entry name" value="SPX_dom"/>
</dbReference>
<dbReference type="SMART" id="SM00184">
    <property type="entry name" value="RING"/>
    <property type="match status" value="1"/>
</dbReference>
<evidence type="ECO:0000256" key="8">
    <source>
        <dbReference type="ARBA" id="ARBA00022833"/>
    </source>
</evidence>
<evidence type="ECO:0000313" key="13">
    <source>
        <dbReference type="Proteomes" id="UP001153076"/>
    </source>
</evidence>
<comment type="catalytic activity">
    <reaction evidence="1">
        <text>S-ubiquitinyl-[E2 ubiquitin-conjugating enzyme]-L-cysteine + [acceptor protein]-L-lysine = [E2 ubiquitin-conjugating enzyme]-L-cysteine + N(6)-ubiquitinyl-[acceptor protein]-L-lysine.</text>
        <dbReference type="EC" id="2.3.2.27"/>
    </reaction>
</comment>
<reference evidence="12" key="1">
    <citation type="submission" date="2022-04" db="EMBL/GenBank/DDBJ databases">
        <title>Carnegiea gigantea Genome sequencing and assembly v2.</title>
        <authorList>
            <person name="Copetti D."/>
            <person name="Sanderson M.J."/>
            <person name="Burquez A."/>
            <person name="Wojciechowski M.F."/>
        </authorList>
    </citation>
    <scope>NUCLEOTIDE SEQUENCE</scope>
    <source>
        <strain evidence="12">SGP5-SGP5p</strain>
        <tissue evidence="12">Aerial part</tissue>
    </source>
</reference>
<keyword evidence="4" id="KW-0808">Transferase</keyword>
<evidence type="ECO:0000313" key="12">
    <source>
        <dbReference type="EMBL" id="KAJ8439734.1"/>
    </source>
</evidence>
<evidence type="ECO:0000256" key="5">
    <source>
        <dbReference type="ARBA" id="ARBA00022723"/>
    </source>
</evidence>
<keyword evidence="8" id="KW-0862">Zinc</keyword>
<comment type="caution">
    <text evidence="12">The sequence shown here is derived from an EMBL/GenBank/DDBJ whole genome shotgun (WGS) entry which is preliminary data.</text>
</comment>
<feature type="domain" description="SPX" evidence="11">
    <location>
        <begin position="10"/>
        <end position="153"/>
    </location>
</feature>
<dbReference type="PROSITE" id="PS51382">
    <property type="entry name" value="SPX"/>
    <property type="match status" value="1"/>
</dbReference>
<proteinExistence type="predicted"/>
<evidence type="ECO:0000259" key="10">
    <source>
        <dbReference type="PROSITE" id="PS50089"/>
    </source>
</evidence>
<dbReference type="PROSITE" id="PS00518">
    <property type="entry name" value="ZF_RING_1"/>
    <property type="match status" value="1"/>
</dbReference>
<evidence type="ECO:0000256" key="4">
    <source>
        <dbReference type="ARBA" id="ARBA00022679"/>
    </source>
</evidence>
<dbReference type="AlphaFoldDB" id="A0A9Q1KB63"/>
<comment type="pathway">
    <text evidence="2">Protein modification; protein ubiquitination.</text>
</comment>
<evidence type="ECO:0000256" key="1">
    <source>
        <dbReference type="ARBA" id="ARBA00000900"/>
    </source>
</evidence>
<dbReference type="InterPro" id="IPR001841">
    <property type="entry name" value="Znf_RING"/>
</dbReference>
<dbReference type="Proteomes" id="UP001153076">
    <property type="component" value="Unassembled WGS sequence"/>
</dbReference>
<protein>
    <recommendedName>
        <fullName evidence="3">RING-type E3 ubiquitin transferase</fullName>
        <ecNumber evidence="3">2.3.2.27</ecNumber>
    </recommendedName>
</protein>
<evidence type="ECO:0000256" key="2">
    <source>
        <dbReference type="ARBA" id="ARBA00004906"/>
    </source>
</evidence>
<dbReference type="PROSITE" id="PS50089">
    <property type="entry name" value="ZF_RING_2"/>
    <property type="match status" value="1"/>
</dbReference>
<dbReference type="SUPFAM" id="SSF57850">
    <property type="entry name" value="RING/U-box"/>
    <property type="match status" value="1"/>
</dbReference>
<dbReference type="OrthoDB" id="6105938at2759"/>
<dbReference type="GO" id="GO:0061630">
    <property type="term" value="F:ubiquitin protein ligase activity"/>
    <property type="evidence" value="ECO:0007669"/>
    <property type="project" value="UniProtKB-EC"/>
</dbReference>
<keyword evidence="5" id="KW-0479">Metal-binding</keyword>
<keyword evidence="7" id="KW-0833">Ubl conjugation pathway</keyword>
<evidence type="ECO:0000256" key="7">
    <source>
        <dbReference type="ARBA" id="ARBA00022786"/>
    </source>
</evidence>
<dbReference type="GO" id="GO:0008270">
    <property type="term" value="F:zinc ion binding"/>
    <property type="evidence" value="ECO:0007669"/>
    <property type="project" value="UniProtKB-KW"/>
</dbReference>